<feature type="transmembrane region" description="Helical" evidence="1">
    <location>
        <begin position="62"/>
        <end position="82"/>
    </location>
</feature>
<evidence type="ECO:0000313" key="3">
    <source>
        <dbReference type="Proteomes" id="UP000014568"/>
    </source>
</evidence>
<comment type="caution">
    <text evidence="2">The sequence shown here is derived from an EMBL/GenBank/DDBJ whole genome shotgun (WGS) entry which is preliminary data.</text>
</comment>
<evidence type="ECO:0008006" key="4">
    <source>
        <dbReference type="Google" id="ProtNLM"/>
    </source>
</evidence>
<dbReference type="AlphaFoldDB" id="S3NUJ3"/>
<dbReference type="EMBL" id="ATGI01000038">
    <property type="protein sequence ID" value="EPF70346.1"/>
    <property type="molecule type" value="Genomic_DNA"/>
</dbReference>
<dbReference type="PATRIC" id="fig|421052.3.peg.3300"/>
<protein>
    <recommendedName>
        <fullName evidence="4">Transmembrane protein</fullName>
    </recommendedName>
</protein>
<feature type="transmembrane region" description="Helical" evidence="1">
    <location>
        <begin position="15"/>
        <end position="41"/>
    </location>
</feature>
<sequence>MQQNLNEQADRSLTFALYILYILAIFTAGILAIIALIINYVRLDRVKGTIFESHFRWQIRSFWWYLIWNVIAFIPFLFLLFTGENPDAFFGVALGASSFCFAVIGLSWVWIVYRAIRGMINLSDGKAMYTEQ</sequence>
<evidence type="ECO:0000313" key="2">
    <source>
        <dbReference type="EMBL" id="EPF70346.1"/>
    </source>
</evidence>
<gene>
    <name evidence="2" type="ORF">F945_03367</name>
</gene>
<keyword evidence="1" id="KW-0812">Transmembrane</keyword>
<proteinExistence type="predicted"/>
<dbReference type="eggNOG" id="COG3671">
    <property type="taxonomic scope" value="Bacteria"/>
</dbReference>
<feature type="transmembrane region" description="Helical" evidence="1">
    <location>
        <begin position="88"/>
        <end position="113"/>
    </location>
</feature>
<dbReference type="STRING" id="632955.GCA_000829675_03047"/>
<accession>S3NUJ3</accession>
<dbReference type="RefSeq" id="WP_016657732.1">
    <property type="nucleotide sequence ID" value="NZ_KE340355.1"/>
</dbReference>
<dbReference type="OrthoDB" id="5405464at2"/>
<dbReference type="Proteomes" id="UP000014568">
    <property type="component" value="Unassembled WGS sequence"/>
</dbReference>
<keyword evidence="1" id="KW-1133">Transmembrane helix</keyword>
<dbReference type="HOGENOM" id="CLU_129294_1_0_6"/>
<keyword evidence="3" id="KW-1185">Reference proteome</keyword>
<evidence type="ECO:0000256" key="1">
    <source>
        <dbReference type="SAM" id="Phobius"/>
    </source>
</evidence>
<reference evidence="2 3" key="1">
    <citation type="submission" date="2013-06" db="EMBL/GenBank/DDBJ databases">
        <title>The Genome Sequence of Acinetobacter rudis CIP 110305.</title>
        <authorList>
            <consortium name="The Broad Institute Genome Sequencing Platform"/>
            <consortium name="The Broad Institute Genome Sequencing Center for Infectious Disease"/>
            <person name="Cerqueira G."/>
            <person name="Feldgarden M."/>
            <person name="Courvalin P."/>
            <person name="Perichon B."/>
            <person name="Grillot-Courvalin C."/>
            <person name="Clermont D."/>
            <person name="Rocha E."/>
            <person name="Yoon E.-J."/>
            <person name="Nemec A."/>
            <person name="Young S.K."/>
            <person name="Zeng Q."/>
            <person name="Gargeya S."/>
            <person name="Fitzgerald M."/>
            <person name="Abouelleil A."/>
            <person name="Alvarado L."/>
            <person name="Berlin A.M."/>
            <person name="Chapman S.B."/>
            <person name="Dewar J."/>
            <person name="Goldberg J."/>
            <person name="Griggs A."/>
            <person name="Gujja S."/>
            <person name="Hansen M."/>
            <person name="Howarth C."/>
            <person name="Imamovic A."/>
            <person name="Larimer J."/>
            <person name="McCowan C."/>
            <person name="Murphy C."/>
            <person name="Pearson M."/>
            <person name="Priest M."/>
            <person name="Roberts A."/>
            <person name="Saif S."/>
            <person name="Shea T."/>
            <person name="Sykes S."/>
            <person name="Wortman J."/>
            <person name="Nusbaum C."/>
            <person name="Birren B."/>
        </authorList>
    </citation>
    <scope>NUCLEOTIDE SEQUENCE [LARGE SCALE GENOMIC DNA]</scope>
    <source>
        <strain evidence="2 3">CIP 110305</strain>
    </source>
</reference>
<organism evidence="2 3">
    <name type="scientific">Acinetobacter rudis CIP 110305</name>
    <dbReference type="NCBI Taxonomy" id="421052"/>
    <lineage>
        <taxon>Bacteria</taxon>
        <taxon>Pseudomonadati</taxon>
        <taxon>Pseudomonadota</taxon>
        <taxon>Gammaproteobacteria</taxon>
        <taxon>Moraxellales</taxon>
        <taxon>Moraxellaceae</taxon>
        <taxon>Acinetobacter</taxon>
    </lineage>
</organism>
<keyword evidence="1" id="KW-0472">Membrane</keyword>
<name>S3NUJ3_9GAMM</name>